<gene>
    <name evidence="2" type="ORF">HB897_02940</name>
</gene>
<comment type="caution">
    <text evidence="2">The sequence shown here is derived from an EMBL/GenBank/DDBJ whole genome shotgun (WGS) entry which is preliminary data.</text>
</comment>
<keyword evidence="1" id="KW-0812">Transmembrane</keyword>
<reference evidence="2 3" key="1">
    <citation type="submission" date="2020-03" db="EMBL/GenBank/DDBJ databases">
        <title>Soil Listeria distribution.</title>
        <authorList>
            <person name="Liao J."/>
            <person name="Wiedmann M."/>
        </authorList>
    </citation>
    <scope>NUCLEOTIDE SEQUENCE [LARGE SCALE GENOMIC DNA]</scope>
    <source>
        <strain evidence="2 3">FSL L7-1560</strain>
    </source>
</reference>
<proteinExistence type="predicted"/>
<feature type="transmembrane region" description="Helical" evidence="1">
    <location>
        <begin position="39"/>
        <end position="56"/>
    </location>
</feature>
<dbReference type="AlphaFoldDB" id="A0A7X0X055"/>
<evidence type="ECO:0000313" key="3">
    <source>
        <dbReference type="Proteomes" id="UP000523362"/>
    </source>
</evidence>
<dbReference type="EMBL" id="JAARRG010000001">
    <property type="protein sequence ID" value="MBC1485187.1"/>
    <property type="molecule type" value="Genomic_DNA"/>
</dbReference>
<evidence type="ECO:0000256" key="1">
    <source>
        <dbReference type="SAM" id="Phobius"/>
    </source>
</evidence>
<evidence type="ECO:0000313" key="2">
    <source>
        <dbReference type="EMBL" id="MBC1485187.1"/>
    </source>
</evidence>
<name>A0A7X0X055_LISSE</name>
<keyword evidence="1" id="KW-1133">Transmembrane helix</keyword>
<protein>
    <submittedName>
        <fullName evidence="2">Uncharacterized protein</fullName>
    </submittedName>
</protein>
<sequence length="99" mass="11306">MLNKNHQYSQHASKALLSAFVITSVLVVVSVIVMIILKTWWPIVVIGVIVAGWFIFNTLRKTVMLYDLTDKMNIVIANKEWLAFKKDYPNQVVANGKKE</sequence>
<keyword evidence="1" id="KW-0472">Membrane</keyword>
<organism evidence="2 3">
    <name type="scientific">Listeria seeligeri</name>
    <dbReference type="NCBI Taxonomy" id="1640"/>
    <lineage>
        <taxon>Bacteria</taxon>
        <taxon>Bacillati</taxon>
        <taxon>Bacillota</taxon>
        <taxon>Bacilli</taxon>
        <taxon>Bacillales</taxon>
        <taxon>Listeriaceae</taxon>
        <taxon>Listeria</taxon>
    </lineage>
</organism>
<dbReference type="Proteomes" id="UP000523362">
    <property type="component" value="Unassembled WGS sequence"/>
</dbReference>
<dbReference type="RefSeq" id="WP_185383293.1">
    <property type="nucleotide sequence ID" value="NZ_CP124268.1"/>
</dbReference>
<accession>A0A7X0X055</accession>
<feature type="transmembrane region" description="Helical" evidence="1">
    <location>
        <begin position="12"/>
        <end position="33"/>
    </location>
</feature>